<dbReference type="InterPro" id="IPR058192">
    <property type="entry name" value="WHD_ROQ1-like"/>
</dbReference>
<dbReference type="InterPro" id="IPR000157">
    <property type="entry name" value="TIR_dom"/>
</dbReference>
<dbReference type="Pfam" id="PF23286">
    <property type="entry name" value="LRR_13"/>
    <property type="match status" value="1"/>
</dbReference>
<accession>A0A7N2KTT1</accession>
<dbReference type="SUPFAM" id="SSF52200">
    <property type="entry name" value="Toll/Interleukin receptor TIR domain"/>
    <property type="match status" value="1"/>
</dbReference>
<dbReference type="Gene3D" id="3.40.50.10140">
    <property type="entry name" value="Toll/interleukin-1 receptor homology (TIR) domain"/>
    <property type="match status" value="1"/>
</dbReference>
<dbReference type="OMA" id="IPKSFKF"/>
<proteinExistence type="predicted"/>
<dbReference type="PANTHER" id="PTHR11017:SF570">
    <property type="entry name" value="DISEASE RESISTANCE PROTEIN (TIR-NBS CLASS)-RELATED"/>
    <property type="match status" value="1"/>
</dbReference>
<name>A0A7N2KTT1_QUELO</name>
<evidence type="ECO:0000256" key="2">
    <source>
        <dbReference type="ARBA" id="ARBA00022737"/>
    </source>
</evidence>
<feature type="domain" description="TIR" evidence="5">
    <location>
        <begin position="18"/>
        <end position="189"/>
    </location>
</feature>
<dbReference type="FunFam" id="3.40.50.10140:FF:000007">
    <property type="entry name" value="Disease resistance protein (TIR-NBS-LRR class)"/>
    <property type="match status" value="1"/>
</dbReference>
<dbReference type="Gene3D" id="3.40.50.300">
    <property type="entry name" value="P-loop containing nucleotide triphosphate hydrolases"/>
    <property type="match status" value="1"/>
</dbReference>
<dbReference type="Gene3D" id="3.80.10.10">
    <property type="entry name" value="Ribonuclease Inhibitor"/>
    <property type="match status" value="2"/>
</dbReference>
<dbReference type="Proteomes" id="UP000594261">
    <property type="component" value="Chromosome 2"/>
</dbReference>
<keyword evidence="4" id="KW-0520">NAD</keyword>
<dbReference type="GO" id="GO:0006952">
    <property type="term" value="P:defense response"/>
    <property type="evidence" value="ECO:0007669"/>
    <property type="project" value="UniProtKB-KW"/>
</dbReference>
<dbReference type="InterPro" id="IPR002182">
    <property type="entry name" value="NB-ARC"/>
</dbReference>
<dbReference type="Gene3D" id="1.10.8.430">
    <property type="entry name" value="Helical domain of apoptotic protease-activating factors"/>
    <property type="match status" value="1"/>
</dbReference>
<dbReference type="Gramene" id="QL02p020383:mrna">
    <property type="protein sequence ID" value="QL02p020383:mrna"/>
    <property type="gene ID" value="QL02p020383"/>
</dbReference>
<organism evidence="6 7">
    <name type="scientific">Quercus lobata</name>
    <name type="common">Valley oak</name>
    <dbReference type="NCBI Taxonomy" id="97700"/>
    <lineage>
        <taxon>Eukaryota</taxon>
        <taxon>Viridiplantae</taxon>
        <taxon>Streptophyta</taxon>
        <taxon>Embryophyta</taxon>
        <taxon>Tracheophyta</taxon>
        <taxon>Spermatophyta</taxon>
        <taxon>Magnoliopsida</taxon>
        <taxon>eudicotyledons</taxon>
        <taxon>Gunneridae</taxon>
        <taxon>Pentapetalae</taxon>
        <taxon>rosids</taxon>
        <taxon>fabids</taxon>
        <taxon>Fagales</taxon>
        <taxon>Fagaceae</taxon>
        <taxon>Quercus</taxon>
    </lineage>
</organism>
<evidence type="ECO:0000259" key="5">
    <source>
        <dbReference type="PROSITE" id="PS50104"/>
    </source>
</evidence>
<dbReference type="FunCoup" id="A0A7N2KTT1">
    <property type="interactions" value="414"/>
</dbReference>
<dbReference type="Pfam" id="PF23282">
    <property type="entry name" value="WHD_ROQ1"/>
    <property type="match status" value="1"/>
</dbReference>
<dbReference type="GO" id="GO:0043531">
    <property type="term" value="F:ADP binding"/>
    <property type="evidence" value="ECO:0007669"/>
    <property type="project" value="InterPro"/>
</dbReference>
<dbReference type="SUPFAM" id="SSF52058">
    <property type="entry name" value="L domain-like"/>
    <property type="match status" value="1"/>
</dbReference>
<evidence type="ECO:0000313" key="7">
    <source>
        <dbReference type="Proteomes" id="UP000594261"/>
    </source>
</evidence>
<dbReference type="PANTHER" id="PTHR11017">
    <property type="entry name" value="LEUCINE-RICH REPEAT-CONTAINING PROTEIN"/>
    <property type="match status" value="1"/>
</dbReference>
<dbReference type="PRINTS" id="PR00364">
    <property type="entry name" value="DISEASERSIST"/>
</dbReference>
<dbReference type="InterPro" id="IPR027417">
    <property type="entry name" value="P-loop_NTPase"/>
</dbReference>
<dbReference type="GO" id="GO:0007165">
    <property type="term" value="P:signal transduction"/>
    <property type="evidence" value="ECO:0007669"/>
    <property type="project" value="InterPro"/>
</dbReference>
<dbReference type="InterPro" id="IPR058546">
    <property type="entry name" value="RPS4B/Roq1-like_LRR"/>
</dbReference>
<dbReference type="InterPro" id="IPR032675">
    <property type="entry name" value="LRR_dom_sf"/>
</dbReference>
<reference evidence="6" key="2">
    <citation type="submission" date="2021-01" db="UniProtKB">
        <authorList>
            <consortium name="EnsemblPlants"/>
        </authorList>
    </citation>
    <scope>IDENTIFICATION</scope>
</reference>
<dbReference type="SUPFAM" id="SSF52540">
    <property type="entry name" value="P-loop containing nucleoside triphosphate hydrolases"/>
    <property type="match status" value="1"/>
</dbReference>
<keyword evidence="3" id="KW-0611">Plant defense</keyword>
<dbReference type="InterPro" id="IPR042197">
    <property type="entry name" value="Apaf_helical"/>
</dbReference>
<dbReference type="SUPFAM" id="SSF46785">
    <property type="entry name" value="Winged helix' DNA-binding domain"/>
    <property type="match status" value="1"/>
</dbReference>
<dbReference type="EnsemblPlants" id="QL02p020383:mrna">
    <property type="protein sequence ID" value="QL02p020383:mrna"/>
    <property type="gene ID" value="QL02p020383"/>
</dbReference>
<dbReference type="Pfam" id="PF01582">
    <property type="entry name" value="TIR"/>
    <property type="match status" value="1"/>
</dbReference>
<keyword evidence="7" id="KW-1185">Reference proteome</keyword>
<evidence type="ECO:0000256" key="3">
    <source>
        <dbReference type="ARBA" id="ARBA00022821"/>
    </source>
</evidence>
<dbReference type="SMART" id="SM00255">
    <property type="entry name" value="TIR"/>
    <property type="match status" value="1"/>
</dbReference>
<dbReference type="InterPro" id="IPR035897">
    <property type="entry name" value="Toll_tir_struct_dom_sf"/>
</dbReference>
<reference evidence="7" key="1">
    <citation type="journal article" date="2016" name="G3 (Bethesda)">
        <title>First Draft Assembly and Annotation of the Genome of a California Endemic Oak Quercus lobata Nee (Fagaceae).</title>
        <authorList>
            <person name="Sork V.L."/>
            <person name="Fitz-Gibbon S.T."/>
            <person name="Puiu D."/>
            <person name="Crepeau M."/>
            <person name="Gugger P.F."/>
            <person name="Sherman R."/>
            <person name="Stevens K."/>
            <person name="Langley C.H."/>
            <person name="Pellegrini M."/>
            <person name="Salzberg S.L."/>
        </authorList>
    </citation>
    <scope>NUCLEOTIDE SEQUENCE [LARGE SCALE GENOMIC DNA]</scope>
    <source>
        <strain evidence="7">cv. SW786</strain>
    </source>
</reference>
<keyword evidence="1" id="KW-0433">Leucine-rich repeat</keyword>
<dbReference type="InterPro" id="IPR044974">
    <property type="entry name" value="Disease_R_plants"/>
</dbReference>
<protein>
    <recommendedName>
        <fullName evidence="5">TIR domain-containing protein</fullName>
    </recommendedName>
</protein>
<dbReference type="InterPro" id="IPR036390">
    <property type="entry name" value="WH_DNA-bd_sf"/>
</dbReference>
<dbReference type="PROSITE" id="PS50104">
    <property type="entry name" value="TIR"/>
    <property type="match status" value="1"/>
</dbReference>
<dbReference type="Pfam" id="PF00931">
    <property type="entry name" value="NB-ARC"/>
    <property type="match status" value="1"/>
</dbReference>
<dbReference type="InParanoid" id="A0A7N2KTT1"/>
<evidence type="ECO:0000313" key="6">
    <source>
        <dbReference type="EnsemblPlants" id="QL02p020383:mrna"/>
    </source>
</evidence>
<sequence length="1328" mass="151105">MVFLTNEGASSSSSTRQWKYDVFLSFRGEDTRAGFTTYLYKALEQKGINTFMDDKLPRGEEISAKLLKTIEESMVLVIVFSKNYAESKWCLDELVKIVECMEIDQMVLFRPIFYNVEPREVRNQLGNFGIALANHEKEFKDNMGKMQRWREALSKAASVSGSHYERGCATYKCEYDFIQGIVKEISSAIFNRRPLYDASYLVGVDSRVEAIKSLLDIESNEVRMLGIHGLPGVGKTTIANVVYSTIAHHFEGSCFLEKVREKYINGSIIQLQEKLLSKILRDSYLKVERESEGTNLIKERICCKKVLLVLDDVDNLEQIEKLLGKCNWFALGSRVIITTRDIQVLTTLPRNHLIYKVEELSPCEARALFNTHAFHTNEPEEDYSKLIEQIISYANGLPLALQVMGSDLCGKSICKWRSALEMYKNIQHEKIQEMLKISFIGLNKKEQHIFLDIACFFKGFNKDYVVKILDTCNLYPDIGIGRLIDKCLITVDKYGTLWMHDLLQQMGREIVQEESEELENRSRIWCYEDANKLLTGNKGSNKIRGIMWCEPEPITVSLKASAFKKMENLKFLIINNVQNSKKLKYLSNELRLFEWSGYHFSLPSKWCPQKLVGLKVSNSCIKSAKLFKQGCHYKNLKSIDLNRCQSITRLPDLCAPNLETLDISFCENLIEIHDSVGLLDKLKDWDLQGCTNLQILPSTLKLKSLKVFDLSNCLRLEKFPNVHPEMKCLNYLLLDNSNIREWPLSLRYLTKGVINLELSKCENLGKGKFLDSTNKLQLLEEIDTPTVNSFDSFSGSGSLSLTNSHLDCFGGNIIDLDFWMKNDYFPALRYMRIDNSNIVSIPKCISRLSRLKRIYIDNCKELREIPRLPQSIRHVDIKKCPSLLPQSSSRLLNQFGKILGILPNRVREGARSNILMDLFDEPQSESDSDSEIECAYLLLPRTKIPKSFKFNHQSFGNSISFRVGCKFPKLAVCVAFRSAKTHIRRHFYRQFYVHVSINGCKQKFYFLPAVERCEELWLFSKSLGQLNKPNLSEQNQVEVEVMCQFPHHTVSGTHHTDFIKWFGVNVECICCPQKSDITYLPLPSDRNGCGSSSVLNDTKLPSFQPVFPTSYGSGFLGDLNVSLSAPNDSQLLVLLPLPCGPNMDHEVSNTVNDLRLLRGIHNDGCNLSSSLNDSDERESEPPLLPDTTNGFDFGFGQPNLLLGSSVSGGFHLGSSSMAHASVNDDSDFNMGTEIPKSFKFNHQSFGNSISFRLVAIDFGNSTIIIGSVLLFIQQKHIYADFFMFTFPSKNQVKVEVEVETGLKMKLLLTLATFITLIQSLCLHFANNT</sequence>
<evidence type="ECO:0000256" key="1">
    <source>
        <dbReference type="ARBA" id="ARBA00022614"/>
    </source>
</evidence>
<keyword evidence="2" id="KW-0677">Repeat</keyword>
<evidence type="ECO:0000256" key="4">
    <source>
        <dbReference type="ARBA" id="ARBA00023027"/>
    </source>
</evidence>